<keyword evidence="3" id="KW-1185">Reference proteome</keyword>
<keyword evidence="1" id="KW-0472">Membrane</keyword>
<evidence type="ECO:0008006" key="4">
    <source>
        <dbReference type="Google" id="ProtNLM"/>
    </source>
</evidence>
<dbReference type="KEGG" id="tzo:THMIRHAT_05620"/>
<protein>
    <recommendedName>
        <fullName evidence="4">DUF1640 domain-containing protein</fullName>
    </recommendedName>
</protein>
<feature type="transmembrane region" description="Helical" evidence="1">
    <location>
        <begin position="80"/>
        <end position="97"/>
    </location>
</feature>
<keyword evidence="1" id="KW-0812">Transmembrane</keyword>
<organism evidence="2 3">
    <name type="scientific">Thiosulfativibrio zosterae</name>
    <dbReference type="NCBI Taxonomy" id="2675053"/>
    <lineage>
        <taxon>Bacteria</taxon>
        <taxon>Pseudomonadati</taxon>
        <taxon>Pseudomonadota</taxon>
        <taxon>Gammaproteobacteria</taxon>
        <taxon>Thiotrichales</taxon>
        <taxon>Piscirickettsiaceae</taxon>
        <taxon>Thiosulfativibrio</taxon>
    </lineage>
</organism>
<evidence type="ECO:0000256" key="1">
    <source>
        <dbReference type="SAM" id="Phobius"/>
    </source>
</evidence>
<gene>
    <name evidence="2" type="ORF">THMIRHAT_05620</name>
</gene>
<evidence type="ECO:0000313" key="2">
    <source>
        <dbReference type="EMBL" id="BBP42816.1"/>
    </source>
</evidence>
<sequence length="101" mass="11417">MIGLTFLWDNKSIDLEVIFMATVISTHKLFNALKESGFPETQANAVINTIETMQDARFEEVVTKADLYKVEAEIKSDLKLLHWGVALILAVIALPYLKTMF</sequence>
<reference evidence="3" key="1">
    <citation type="submission" date="2019-11" db="EMBL/GenBank/DDBJ databases">
        <title>Isolation and characterization of two novel species in the genus Thiomicrorhabdus.</title>
        <authorList>
            <person name="Mochizuki J."/>
            <person name="Kojima H."/>
            <person name="Fukui M."/>
        </authorList>
    </citation>
    <scope>NUCLEOTIDE SEQUENCE [LARGE SCALE GENOMIC DNA]</scope>
    <source>
        <strain evidence="3">AkT22</strain>
    </source>
</reference>
<accession>A0A6F8PL54</accession>
<proteinExistence type="predicted"/>
<dbReference type="Gene3D" id="1.20.5.340">
    <property type="match status" value="1"/>
</dbReference>
<dbReference type="EMBL" id="AP021888">
    <property type="protein sequence ID" value="BBP42816.1"/>
    <property type="molecule type" value="Genomic_DNA"/>
</dbReference>
<keyword evidence="1" id="KW-1133">Transmembrane helix</keyword>
<evidence type="ECO:0000313" key="3">
    <source>
        <dbReference type="Proteomes" id="UP000501466"/>
    </source>
</evidence>
<dbReference type="AlphaFoldDB" id="A0A6F8PL54"/>
<name>A0A6F8PL54_9GAMM</name>
<dbReference type="Proteomes" id="UP000501466">
    <property type="component" value="Chromosome"/>
</dbReference>